<evidence type="ECO:0000256" key="1">
    <source>
        <dbReference type="ARBA" id="ARBA00001947"/>
    </source>
</evidence>
<evidence type="ECO:0000256" key="9">
    <source>
        <dbReference type="ARBA" id="ARBA00023049"/>
    </source>
</evidence>
<evidence type="ECO:0000256" key="7">
    <source>
        <dbReference type="ARBA" id="ARBA00022801"/>
    </source>
</evidence>
<keyword evidence="5" id="KW-0479">Metal-binding</keyword>
<evidence type="ECO:0000259" key="12">
    <source>
        <dbReference type="Pfam" id="PF05547"/>
    </source>
</evidence>
<protein>
    <submittedName>
        <fullName evidence="14">Uncharacterized protein conserved in bacteria</fullName>
    </submittedName>
</protein>
<evidence type="ECO:0000256" key="6">
    <source>
        <dbReference type="ARBA" id="ARBA00022729"/>
    </source>
</evidence>
<dbReference type="Pfam" id="PF20774">
    <property type="entry name" value="InhA-like_VEG"/>
    <property type="match status" value="1"/>
</dbReference>
<keyword evidence="10" id="KW-0175">Coiled coil</keyword>
<evidence type="ECO:0000313" key="14">
    <source>
        <dbReference type="EMBL" id="ABC30414.1"/>
    </source>
</evidence>
<dbReference type="SUPFAM" id="SSF55486">
    <property type="entry name" value="Metalloproteases ('zincins'), catalytic domain"/>
    <property type="match status" value="1"/>
</dbReference>
<dbReference type="PIRSF" id="PIRSF007519">
    <property type="entry name" value="Protease_InhA"/>
    <property type="match status" value="1"/>
</dbReference>
<evidence type="ECO:0000256" key="4">
    <source>
        <dbReference type="ARBA" id="ARBA00022670"/>
    </source>
</evidence>
<feature type="signal peptide" evidence="11">
    <location>
        <begin position="1"/>
        <end position="22"/>
    </location>
</feature>
<dbReference type="PANTHER" id="PTHR13062">
    <property type="entry name" value="COLLAGENASE"/>
    <property type="match status" value="1"/>
</dbReference>
<keyword evidence="3" id="KW-0964">Secreted</keyword>
<keyword evidence="7" id="KW-0378">Hydrolase</keyword>
<feature type="coiled-coil region" evidence="10">
    <location>
        <begin position="60"/>
        <end position="87"/>
    </location>
</feature>
<dbReference type="InterPro" id="IPR008757">
    <property type="entry name" value="Peptidase_M6-like_domain"/>
</dbReference>
<dbReference type="GO" id="GO:0006508">
    <property type="term" value="P:proteolysis"/>
    <property type="evidence" value="ECO:0007669"/>
    <property type="project" value="UniProtKB-KW"/>
</dbReference>
<evidence type="ECO:0000256" key="11">
    <source>
        <dbReference type="SAM" id="SignalP"/>
    </source>
</evidence>
<dbReference type="HOGENOM" id="CLU_010858_1_0_6"/>
<evidence type="ECO:0000256" key="3">
    <source>
        <dbReference type="ARBA" id="ARBA00022525"/>
    </source>
</evidence>
<feature type="domain" description="Immune inhibitor A-like metallopeptidase VEG" evidence="13">
    <location>
        <begin position="611"/>
        <end position="769"/>
    </location>
</feature>
<keyword evidence="15" id="KW-1185">Reference proteome</keyword>
<gene>
    <name evidence="14" type="ordered locus">HCH_03674</name>
</gene>
<dbReference type="Pfam" id="PF20773">
    <property type="entry name" value="InhA-like_MAM"/>
    <property type="match status" value="1"/>
</dbReference>
<feature type="chain" id="PRO_5004215398" evidence="11">
    <location>
        <begin position="23"/>
        <end position="776"/>
    </location>
</feature>
<feature type="domain" description="Peptidase M6-like" evidence="12">
    <location>
        <begin position="134"/>
        <end position="406"/>
    </location>
</feature>
<dbReference type="PANTHER" id="PTHR13062:SF12">
    <property type="entry name" value="ALPHA-2-MACROGLOBULIN DOMAIN-CONTAINING PROTEIN"/>
    <property type="match status" value="1"/>
</dbReference>
<dbReference type="eggNOG" id="COG4412">
    <property type="taxonomic scope" value="Bacteria"/>
</dbReference>
<keyword evidence="4" id="KW-0645">Protease</keyword>
<comment type="subcellular location">
    <subcellularLocation>
        <location evidence="2">Secreted</location>
    </subcellularLocation>
</comment>
<dbReference type="InterPro" id="IPR048665">
    <property type="entry name" value="InhA-like_VEG"/>
</dbReference>
<sequence length="776" mass="84902">MHKRSILSLAISGLLASASAFAASQSHQHGAGAFDPSIANEGRLIQMLKAGGKISEGATLEEATAKLQDWLKERRAHELQRAQMQATTSATAAALAEEPRRAHGAHLKDQRWRELDNRKLFPDNLQLEEWTEGARKAKVLAILMEFPDFPHNSIQPGETDMYYEDYNREHFQDLLFSGSGYEGPNGENLISMRQYYEAQSGASYSVEGNVAGWYMAQKPAAFYGNNVDGDARALIREALLAAAADPSVDLSDYDIEDRYDLDGDGDYWEPDGLVDHVMVFHSAVGEEAGGGQLGEDAIWAHRWNLGQIFPIEGTTSESDNWGGLMAAYDYTIQPISAAAGVCAHEYGHDLGLPDEYDTQYTGKGEPVSYWSIMSSGSWAGKIPGTEPTGFSAYAKEKLQGIWGGNWQHGATLSIDELDRKGEVLLLDEAVSKGTNNDVIRIDLPKKKRVITTPASGQYAYFGGKANDLHTSMSYDLDLSSATSAKLAFKTWYDIEADWDYGYVMVESESGKVSLPATITTNTNPNGNNLGNGITGASDGWVDAEFDLSAYAGQTVKVSIEYFTDSGTLNPGMYVDDIALSVDGAVVASDNADSAPVFTLDGFTADEGFTVSDRYYLMEWRTHNGVDIGLERLNVSGQLMSFNQGLVVWFVDDSWDNNHVGVHPGEGFLGVVDADQRVVKWEDGSVASTKFQLHDAAFNVIASERLKLDLTDVDSVGSTLKDQNRRPYPRFIDRLNYMSDEIPDAGRNIPEFGLNVLVLSQSADGKVGKVLVRNTSR</sequence>
<evidence type="ECO:0000256" key="8">
    <source>
        <dbReference type="ARBA" id="ARBA00022833"/>
    </source>
</evidence>
<keyword evidence="9" id="KW-0482">Metalloprotease</keyword>
<evidence type="ECO:0000256" key="2">
    <source>
        <dbReference type="ARBA" id="ARBA00004613"/>
    </source>
</evidence>
<reference evidence="14 15" key="1">
    <citation type="journal article" date="2005" name="Nucleic Acids Res.">
        <title>Genomic blueprint of Hahella chejuensis, a marine microbe producing an algicidal agent.</title>
        <authorList>
            <person name="Jeong H."/>
            <person name="Yim J.H."/>
            <person name="Lee C."/>
            <person name="Choi S.-H."/>
            <person name="Park Y.K."/>
            <person name="Yoon S.H."/>
            <person name="Hur C.-G."/>
            <person name="Kang H.-Y."/>
            <person name="Kim D."/>
            <person name="Lee H.H."/>
            <person name="Park K.H."/>
            <person name="Park S.-H."/>
            <person name="Park H.-S."/>
            <person name="Lee H.K."/>
            <person name="Oh T.K."/>
            <person name="Kim J.F."/>
        </authorList>
    </citation>
    <scope>NUCLEOTIDE SEQUENCE [LARGE SCALE GENOMIC DNA]</scope>
    <source>
        <strain evidence="14 15">KCTC 2396</strain>
    </source>
</reference>
<dbReference type="GO" id="GO:0046872">
    <property type="term" value="F:metal ion binding"/>
    <property type="evidence" value="ECO:0007669"/>
    <property type="project" value="UniProtKB-KW"/>
</dbReference>
<accession>Q2SG10</accession>
<dbReference type="GO" id="GO:0008237">
    <property type="term" value="F:metallopeptidase activity"/>
    <property type="evidence" value="ECO:0007669"/>
    <property type="project" value="UniProtKB-KW"/>
</dbReference>
<evidence type="ECO:0000259" key="13">
    <source>
        <dbReference type="Pfam" id="PF20774"/>
    </source>
</evidence>
<dbReference type="AlphaFoldDB" id="Q2SG10"/>
<comment type="cofactor">
    <cofactor evidence="1">
        <name>Zn(2+)</name>
        <dbReference type="ChEBI" id="CHEBI:29105"/>
    </cofactor>
</comment>
<keyword evidence="6 11" id="KW-0732">Signal</keyword>
<name>Q2SG10_HAHCH</name>
<dbReference type="EMBL" id="CP000155">
    <property type="protein sequence ID" value="ABC30414.1"/>
    <property type="molecule type" value="Genomic_DNA"/>
</dbReference>
<dbReference type="Pfam" id="PF05547">
    <property type="entry name" value="Peptidase_M6"/>
    <property type="match status" value="1"/>
</dbReference>
<dbReference type="RefSeq" id="WP_011397482.1">
    <property type="nucleotide sequence ID" value="NC_007645.1"/>
</dbReference>
<evidence type="ECO:0000313" key="15">
    <source>
        <dbReference type="Proteomes" id="UP000000238"/>
    </source>
</evidence>
<dbReference type="OrthoDB" id="275270at2"/>
<organism evidence="14 15">
    <name type="scientific">Hahella chejuensis (strain KCTC 2396)</name>
    <dbReference type="NCBI Taxonomy" id="349521"/>
    <lineage>
        <taxon>Bacteria</taxon>
        <taxon>Pseudomonadati</taxon>
        <taxon>Pseudomonadota</taxon>
        <taxon>Gammaproteobacteria</taxon>
        <taxon>Oceanospirillales</taxon>
        <taxon>Hahellaceae</taxon>
        <taxon>Hahella</taxon>
    </lineage>
</organism>
<dbReference type="GO" id="GO:0005576">
    <property type="term" value="C:extracellular region"/>
    <property type="evidence" value="ECO:0007669"/>
    <property type="project" value="UniProtKB-SubCell"/>
</dbReference>
<evidence type="ECO:0000256" key="5">
    <source>
        <dbReference type="ARBA" id="ARBA00022723"/>
    </source>
</evidence>
<dbReference type="STRING" id="349521.HCH_03674"/>
<dbReference type="NCBIfam" id="TIGR03296">
    <property type="entry name" value="M6dom_TIGR03296"/>
    <property type="match status" value="1"/>
</dbReference>
<dbReference type="KEGG" id="hch:HCH_03674"/>
<dbReference type="Proteomes" id="UP000000238">
    <property type="component" value="Chromosome"/>
</dbReference>
<keyword evidence="8" id="KW-0862">Zinc</keyword>
<evidence type="ECO:0000256" key="10">
    <source>
        <dbReference type="SAM" id="Coils"/>
    </source>
</evidence>
<proteinExistence type="predicted"/>
<dbReference type="InterPro" id="IPR012300">
    <property type="entry name" value="Pept_M6_InhA"/>
</dbReference>